<feature type="compositionally biased region" description="Polar residues" evidence="1">
    <location>
        <begin position="658"/>
        <end position="672"/>
    </location>
</feature>
<evidence type="ECO:0008006" key="6">
    <source>
        <dbReference type="Google" id="ProtNLM"/>
    </source>
</evidence>
<feature type="compositionally biased region" description="Polar residues" evidence="1">
    <location>
        <begin position="531"/>
        <end position="544"/>
    </location>
</feature>
<evidence type="ECO:0000256" key="1">
    <source>
        <dbReference type="SAM" id="MobiDB-lite"/>
    </source>
</evidence>
<feature type="compositionally biased region" description="Polar residues" evidence="1">
    <location>
        <begin position="501"/>
        <end position="511"/>
    </location>
</feature>
<dbReference type="PANTHER" id="PTHR46836">
    <property type="entry name" value="AFADIN"/>
    <property type="match status" value="1"/>
</dbReference>
<feature type="region of interest" description="Disordered" evidence="1">
    <location>
        <begin position="628"/>
        <end position="715"/>
    </location>
</feature>
<dbReference type="OrthoDB" id="1925259at2759"/>
<organism evidence="4 5">
    <name type="scientific">Ceratopteris richardii</name>
    <name type="common">Triangle waterfern</name>
    <dbReference type="NCBI Taxonomy" id="49495"/>
    <lineage>
        <taxon>Eukaryota</taxon>
        <taxon>Viridiplantae</taxon>
        <taxon>Streptophyta</taxon>
        <taxon>Embryophyta</taxon>
        <taxon>Tracheophyta</taxon>
        <taxon>Polypodiopsida</taxon>
        <taxon>Polypodiidae</taxon>
        <taxon>Polypodiales</taxon>
        <taxon>Pteridineae</taxon>
        <taxon>Pteridaceae</taxon>
        <taxon>Parkerioideae</taxon>
        <taxon>Ceratopteris</taxon>
    </lineage>
</organism>
<feature type="compositionally biased region" description="Basic and acidic residues" evidence="1">
    <location>
        <begin position="780"/>
        <end position="794"/>
    </location>
</feature>
<feature type="compositionally biased region" description="Basic and acidic residues" evidence="1">
    <location>
        <begin position="591"/>
        <end position="612"/>
    </location>
</feature>
<dbReference type="Pfam" id="PF12552">
    <property type="entry name" value="DUF3741"/>
    <property type="match status" value="1"/>
</dbReference>
<sequence length="1079" mass="120270">MGKEYLHRRSFHCDRDSKSIRRLLELELSLAGALKNGDSLKLCTSSDSGFEAPRNSLDVPSGGLMEIRRHSEVRCDDIPMGYELSRSLTRRLKNDDFLVRKSTSAIDSDFLLPKLQETVIWDDHHEPPRHSVVARLMGLEPLPWQNAVRTTLHCQSELYSRRSVTPQESFRSDIQPSVPRDASFSVSAVQSHQAIPSVAEFILDRRPAMRTSQEHFQRTKDIQDKAQELAMYGRKILRDAATEGRKQRLQQESLRESQEFLDALDFLRSNKDFFAKVLKDPSSLFGTRLQGREIGRETSTNDKGSRLSSSVSKMGMQKHIDAGAEFIGCRNEPHSRASQVDDGSAECRAMNRMNCLDSIETKTWETDASPAQRSQMSSPVKGLGREGNQVQRTKIVVLRPKEARHAKDGSPLSSLVDSDTITSMIEKVRNGITKQRGTNKNKGVEVSSAYRNNSNGRRDKRLHASPQAREDTKKTSMQATSQEVEPCFQLNTNRKDKCSKRNQGSTAQLDTSASDSEEYSQSSGRRIGPSISKSNYGVNSSQRPSRIGSGINARLYGRKVCNADPGQKGVCRLTSDFPPTSYTNPVGRGSVGERCRSPVLPRKRDGISDSEHLYDTNKRLGTNLNEMTATAKASQRSSSASASKACKVIDRSSKGSIHENNLASGSGRTRTPQRPPHSDKLPSLKDGPSMVDVSSSNKRSKDNPRSPLRCSRRQNDSYALVAGKNKTISSSSQFSCRVRSPNSSQDLEDIRVILRCDGDGAPMDTKASVDGSHQWSASSDHLDSSSDMSSEKCEQPSPVSVLPTTFLHVHTTPEKSANDESIRFNHFETDQVKQLFGNEGALDTTFQCHWCDPVAVQTTKHVATIHDTLTVSGIPCACETEAELSYARDVLAFSGFTDREVVKDFTFSNEHGLNPSLFEKMEDYYSVALEVKNRHAPLSPVQRRLLFDVIDEILLIRLAESGVESKLLHQNRLVPQAPCTGKQLLEHIWLILNDKGDVPRDFSEEESLDALALKDITEDTSWMQTQLEVQAIALEIEKLICSDLIWETAHEIKRKLDLSLQSLSGNEIGSTFRQLHPFL</sequence>
<feature type="region of interest" description="Disordered" evidence="1">
    <location>
        <begin position="763"/>
        <end position="799"/>
    </location>
</feature>
<feature type="compositionally biased region" description="Low complexity" evidence="1">
    <location>
        <begin position="628"/>
        <end position="645"/>
    </location>
</feature>
<feature type="region of interest" description="Disordered" evidence="1">
    <location>
        <begin position="582"/>
        <end position="612"/>
    </location>
</feature>
<feature type="compositionally biased region" description="Polar residues" evidence="1">
    <location>
        <begin position="369"/>
        <end position="378"/>
    </location>
</feature>
<dbReference type="Pfam" id="PF14309">
    <property type="entry name" value="DUF4378"/>
    <property type="match status" value="1"/>
</dbReference>
<comment type="caution">
    <text evidence="4">The sequence shown here is derived from an EMBL/GenBank/DDBJ whole genome shotgun (WGS) entry which is preliminary data.</text>
</comment>
<dbReference type="InterPro" id="IPR022212">
    <property type="entry name" value="DUF3741"/>
</dbReference>
<feature type="compositionally biased region" description="Basic and acidic residues" evidence="1">
    <location>
        <begin position="647"/>
        <end position="657"/>
    </location>
</feature>
<feature type="domain" description="DUF3741" evidence="2">
    <location>
        <begin position="246"/>
        <end position="283"/>
    </location>
</feature>
<feature type="compositionally biased region" description="Polar residues" evidence="1">
    <location>
        <begin position="432"/>
        <end position="441"/>
    </location>
</feature>
<feature type="region of interest" description="Disordered" evidence="1">
    <location>
        <begin position="428"/>
        <end position="549"/>
    </location>
</feature>
<feature type="compositionally biased region" description="Basic and acidic residues" evidence="1">
    <location>
        <begin position="291"/>
        <end position="305"/>
    </location>
</feature>
<protein>
    <recommendedName>
        <fullName evidence="6">DUF4378 domain-containing protein</fullName>
    </recommendedName>
</protein>
<reference evidence="4" key="1">
    <citation type="submission" date="2021-08" db="EMBL/GenBank/DDBJ databases">
        <title>WGS assembly of Ceratopteris richardii.</title>
        <authorList>
            <person name="Marchant D.B."/>
            <person name="Chen G."/>
            <person name="Jenkins J."/>
            <person name="Shu S."/>
            <person name="Leebens-Mack J."/>
            <person name="Grimwood J."/>
            <person name="Schmutz J."/>
            <person name="Soltis P."/>
            <person name="Soltis D."/>
            <person name="Chen Z.-H."/>
        </authorList>
    </citation>
    <scope>NUCLEOTIDE SEQUENCE</scope>
    <source>
        <strain evidence="4">Whitten #5841</strain>
        <tissue evidence="4">Leaf</tissue>
    </source>
</reference>
<feature type="domain" description="DUF4378" evidence="3">
    <location>
        <begin position="883"/>
        <end position="1047"/>
    </location>
</feature>
<evidence type="ECO:0000313" key="4">
    <source>
        <dbReference type="EMBL" id="KAH7445796.1"/>
    </source>
</evidence>
<evidence type="ECO:0000313" key="5">
    <source>
        <dbReference type="Proteomes" id="UP000825935"/>
    </source>
</evidence>
<dbReference type="EMBL" id="CM035406">
    <property type="protein sequence ID" value="KAH7445796.1"/>
    <property type="molecule type" value="Genomic_DNA"/>
</dbReference>
<evidence type="ECO:0000259" key="2">
    <source>
        <dbReference type="Pfam" id="PF12552"/>
    </source>
</evidence>
<dbReference type="PANTHER" id="PTHR46836:SF8">
    <property type="entry name" value="AFADIN"/>
    <property type="match status" value="1"/>
</dbReference>
<keyword evidence="5" id="KW-1185">Reference proteome</keyword>
<proteinExistence type="predicted"/>
<feature type="region of interest" description="Disordered" evidence="1">
    <location>
        <begin position="363"/>
        <end position="416"/>
    </location>
</feature>
<feature type="compositionally biased region" description="Basic and acidic residues" evidence="1">
    <location>
        <begin position="399"/>
        <end position="408"/>
    </location>
</feature>
<dbReference type="InterPro" id="IPR025486">
    <property type="entry name" value="DUF4378"/>
</dbReference>
<dbReference type="Proteomes" id="UP000825935">
    <property type="component" value="Chromosome 1"/>
</dbReference>
<evidence type="ECO:0000259" key="3">
    <source>
        <dbReference type="Pfam" id="PF14309"/>
    </source>
</evidence>
<gene>
    <name evidence="4" type="ORF">KP509_01G024800</name>
</gene>
<dbReference type="AlphaFoldDB" id="A0A8T2VJ11"/>
<accession>A0A8T2VJ11</accession>
<feature type="region of interest" description="Disordered" evidence="1">
    <location>
        <begin position="291"/>
        <end position="313"/>
    </location>
</feature>
<name>A0A8T2VJ11_CERRI</name>